<sequence length="112" mass="12692">MVCYSKRKACIKALENNFTSQAITDDDVSSGDTDKEGLSNFTVLYLQAVQPQQYLCPCRWLILALDNNDWLMDWPDKQAFKNTGQSTRLRLLLIGRFRTTIGAALQWKLGGS</sequence>
<protein>
    <submittedName>
        <fullName evidence="1">Uncharacterized protein</fullName>
    </submittedName>
</protein>
<reference evidence="1 2" key="1">
    <citation type="submission" date="2017-12" db="EMBL/GenBank/DDBJ databases">
        <title>Gene loss provides genomic basis for host adaptation in cereal stripe rust fungi.</title>
        <authorList>
            <person name="Xia C."/>
        </authorList>
    </citation>
    <scope>NUCLEOTIDE SEQUENCE [LARGE SCALE GENOMIC DNA]</scope>
    <source>
        <strain evidence="1 2">93TX-2</strain>
    </source>
</reference>
<dbReference type="AlphaFoldDB" id="A0A2S4WCJ0"/>
<accession>A0A2S4WCJ0</accession>
<dbReference type="Proteomes" id="UP000238274">
    <property type="component" value="Unassembled WGS sequence"/>
</dbReference>
<name>A0A2S4WCJ0_9BASI</name>
<evidence type="ECO:0000313" key="2">
    <source>
        <dbReference type="Proteomes" id="UP000238274"/>
    </source>
</evidence>
<comment type="caution">
    <text evidence="1">The sequence shown here is derived from an EMBL/GenBank/DDBJ whole genome shotgun (WGS) entry which is preliminary data.</text>
</comment>
<reference evidence="2" key="3">
    <citation type="journal article" date="2018" name="Mol. Plant Microbe Interact.">
        <title>Genome sequence resources for the wheat stripe rust pathogen (Puccinia striiformis f. sp. tritici) and the barley stripe rust pathogen (Puccinia striiformis f. sp. hordei).</title>
        <authorList>
            <person name="Xia C."/>
            <person name="Wang M."/>
            <person name="Yin C."/>
            <person name="Cornejo O.E."/>
            <person name="Hulbert S.H."/>
            <person name="Chen X."/>
        </authorList>
    </citation>
    <scope>NUCLEOTIDE SEQUENCE [LARGE SCALE GENOMIC DNA]</scope>
    <source>
        <strain evidence="2">93TX-2</strain>
    </source>
</reference>
<gene>
    <name evidence="1" type="ORF">PSHT_04607</name>
</gene>
<proteinExistence type="predicted"/>
<reference evidence="2" key="2">
    <citation type="journal article" date="2018" name="BMC Genomics">
        <title>Genomic insights into host adaptation between the wheat stripe rust pathogen (Puccinia striiformis f. sp. tritici) and the barley stripe rust pathogen (Puccinia striiformis f. sp. hordei).</title>
        <authorList>
            <person name="Xia C."/>
            <person name="Wang M."/>
            <person name="Yin C."/>
            <person name="Cornejo O.E."/>
            <person name="Hulbert S.H."/>
            <person name="Chen X."/>
        </authorList>
    </citation>
    <scope>NUCLEOTIDE SEQUENCE [LARGE SCALE GENOMIC DNA]</scope>
    <source>
        <strain evidence="2">93TX-2</strain>
    </source>
</reference>
<keyword evidence="2" id="KW-1185">Reference proteome</keyword>
<organism evidence="1 2">
    <name type="scientific">Puccinia striiformis</name>
    <dbReference type="NCBI Taxonomy" id="27350"/>
    <lineage>
        <taxon>Eukaryota</taxon>
        <taxon>Fungi</taxon>
        <taxon>Dikarya</taxon>
        <taxon>Basidiomycota</taxon>
        <taxon>Pucciniomycotina</taxon>
        <taxon>Pucciniomycetes</taxon>
        <taxon>Pucciniales</taxon>
        <taxon>Pucciniaceae</taxon>
        <taxon>Puccinia</taxon>
    </lineage>
</organism>
<dbReference type="VEuPathDB" id="FungiDB:PSHT_04607"/>
<evidence type="ECO:0000313" key="1">
    <source>
        <dbReference type="EMBL" id="POW19484.1"/>
    </source>
</evidence>
<dbReference type="EMBL" id="PKSM01000048">
    <property type="protein sequence ID" value="POW19484.1"/>
    <property type="molecule type" value="Genomic_DNA"/>
</dbReference>